<sequence length="105" mass="11012">MARTSDPGSPAVTPVSPAPARACPAAVRRSPRGVRPTSIVRKAARTARLLSLSSRPAVAARETLMGLSAKPGPGAAVRVFDGIADWRPPQRTYADRAPQGRMAQD</sequence>
<feature type="region of interest" description="Disordered" evidence="1">
    <location>
        <begin position="1"/>
        <end position="35"/>
    </location>
</feature>
<keyword evidence="3" id="KW-1185">Reference proteome</keyword>
<comment type="caution">
    <text evidence="2">The sequence shown here is derived from an EMBL/GenBank/DDBJ whole genome shotgun (WGS) entry which is preliminary data.</text>
</comment>
<organism evidence="2 3">
    <name type="scientific">Streptomyces jumonjinensis</name>
    <dbReference type="NCBI Taxonomy" id="1945"/>
    <lineage>
        <taxon>Bacteria</taxon>
        <taxon>Bacillati</taxon>
        <taxon>Actinomycetota</taxon>
        <taxon>Actinomycetes</taxon>
        <taxon>Kitasatosporales</taxon>
        <taxon>Streptomycetaceae</taxon>
        <taxon>Streptomyces</taxon>
    </lineage>
</organism>
<protein>
    <submittedName>
        <fullName evidence="2">Uncharacterized protein</fullName>
    </submittedName>
</protein>
<evidence type="ECO:0000313" key="2">
    <source>
        <dbReference type="EMBL" id="MQT00927.1"/>
    </source>
</evidence>
<gene>
    <name evidence="2" type="ORF">FF041_12070</name>
</gene>
<evidence type="ECO:0000313" key="3">
    <source>
        <dbReference type="Proteomes" id="UP000419138"/>
    </source>
</evidence>
<accession>A0A646KG02</accession>
<name>A0A646KG02_STRJU</name>
<evidence type="ECO:0000256" key="1">
    <source>
        <dbReference type="SAM" id="MobiDB-lite"/>
    </source>
</evidence>
<dbReference type="RefSeq" id="WP_153522785.1">
    <property type="nucleotide sequence ID" value="NZ_JBEPDZ010000023.1"/>
</dbReference>
<dbReference type="AlphaFoldDB" id="A0A646KG02"/>
<dbReference type="OrthoDB" id="4568714at2"/>
<dbReference type="EMBL" id="VCLA01000104">
    <property type="protein sequence ID" value="MQT00927.1"/>
    <property type="molecule type" value="Genomic_DNA"/>
</dbReference>
<proteinExistence type="predicted"/>
<dbReference type="Proteomes" id="UP000419138">
    <property type="component" value="Unassembled WGS sequence"/>
</dbReference>
<reference evidence="2 3" key="1">
    <citation type="submission" date="2019-05" db="EMBL/GenBank/DDBJ databases">
        <title>Comparative genomics and metabolomics analyses of clavulanic acid producing Streptomyces species provides insight into specialized metabolism and evolution of beta-lactam biosynthetic gene clusters.</title>
        <authorList>
            <person name="Moore M.A."/>
            <person name="Cruz-Morales P."/>
            <person name="Barona Gomez F."/>
            <person name="Kapil T."/>
        </authorList>
    </citation>
    <scope>NUCLEOTIDE SEQUENCE [LARGE SCALE GENOMIC DNA]</scope>
    <source>
        <strain evidence="2 3">NRRL 5741</strain>
    </source>
</reference>
<feature type="compositionally biased region" description="Low complexity" evidence="1">
    <location>
        <begin position="9"/>
        <end position="28"/>
    </location>
</feature>